<name>A0A9P5PE28_9AGAR</name>
<accession>A0A9P5PE28</accession>
<sequence length="325" mass="36843">MPLTLVLLTRTKDDMYLNPGLGGKLQFFEKAEIDNDIVHEWLVDPESSEAEVISGAEDHNNAGSQIVEAPVERQNICSGRPRIRRWRDTARQPSILGQEQIYPSPHRRNIHRLKFRVIRKGNKWHHAFPHPFISSKSLFEYDCPTGTDRMLKALAKELKLPETGEPETAVKGTGVKVASPRRASLFERSLRRVYQSVARDRRANKSSLWRGTVGNSGYGRRDKRWRQGAIGSDKFDGKRKYQQNLTGSDLGCVDSGNKELVEERLDSNVDPAMAVVKRLTAIADQLVVGTYLNELEWFNMKKNKFGDHQQATGMAHVSRLAIAVR</sequence>
<keyword evidence="2" id="KW-1185">Reference proteome</keyword>
<evidence type="ECO:0000313" key="1">
    <source>
        <dbReference type="EMBL" id="KAF9063531.1"/>
    </source>
</evidence>
<gene>
    <name evidence="1" type="ORF">BDP27DRAFT_1367933</name>
</gene>
<comment type="caution">
    <text evidence="1">The sequence shown here is derived from an EMBL/GenBank/DDBJ whole genome shotgun (WGS) entry which is preliminary data.</text>
</comment>
<organism evidence="1 2">
    <name type="scientific">Rhodocollybia butyracea</name>
    <dbReference type="NCBI Taxonomy" id="206335"/>
    <lineage>
        <taxon>Eukaryota</taxon>
        <taxon>Fungi</taxon>
        <taxon>Dikarya</taxon>
        <taxon>Basidiomycota</taxon>
        <taxon>Agaricomycotina</taxon>
        <taxon>Agaricomycetes</taxon>
        <taxon>Agaricomycetidae</taxon>
        <taxon>Agaricales</taxon>
        <taxon>Marasmiineae</taxon>
        <taxon>Omphalotaceae</taxon>
        <taxon>Rhodocollybia</taxon>
    </lineage>
</organism>
<evidence type="ECO:0000313" key="2">
    <source>
        <dbReference type="Proteomes" id="UP000772434"/>
    </source>
</evidence>
<dbReference type="AlphaFoldDB" id="A0A9P5PE28"/>
<dbReference type="OrthoDB" id="10261212at2759"/>
<reference evidence="1" key="1">
    <citation type="submission" date="2020-11" db="EMBL/GenBank/DDBJ databases">
        <authorList>
            <consortium name="DOE Joint Genome Institute"/>
            <person name="Ahrendt S."/>
            <person name="Riley R."/>
            <person name="Andreopoulos W."/>
            <person name="Labutti K."/>
            <person name="Pangilinan J."/>
            <person name="Ruiz-Duenas F.J."/>
            <person name="Barrasa J.M."/>
            <person name="Sanchez-Garcia M."/>
            <person name="Camarero S."/>
            <person name="Miyauchi S."/>
            <person name="Serrano A."/>
            <person name="Linde D."/>
            <person name="Babiker R."/>
            <person name="Drula E."/>
            <person name="Ayuso-Fernandez I."/>
            <person name="Pacheco R."/>
            <person name="Padilla G."/>
            <person name="Ferreira P."/>
            <person name="Barriuso J."/>
            <person name="Kellner H."/>
            <person name="Castanera R."/>
            <person name="Alfaro M."/>
            <person name="Ramirez L."/>
            <person name="Pisabarro A.G."/>
            <person name="Kuo A."/>
            <person name="Tritt A."/>
            <person name="Lipzen A."/>
            <person name="He G."/>
            <person name="Yan M."/>
            <person name="Ng V."/>
            <person name="Cullen D."/>
            <person name="Martin F."/>
            <person name="Rosso M.-N."/>
            <person name="Henrissat B."/>
            <person name="Hibbett D."/>
            <person name="Martinez A.T."/>
            <person name="Grigoriev I.V."/>
        </authorList>
    </citation>
    <scope>NUCLEOTIDE SEQUENCE</scope>
    <source>
        <strain evidence="1">AH 40177</strain>
    </source>
</reference>
<dbReference type="EMBL" id="JADNRY010000144">
    <property type="protein sequence ID" value="KAF9063531.1"/>
    <property type="molecule type" value="Genomic_DNA"/>
</dbReference>
<dbReference type="Proteomes" id="UP000772434">
    <property type="component" value="Unassembled WGS sequence"/>
</dbReference>
<proteinExistence type="predicted"/>
<protein>
    <submittedName>
        <fullName evidence="1">Uncharacterized protein</fullName>
    </submittedName>
</protein>